<dbReference type="InParanoid" id="B0D5H3"/>
<dbReference type="PANTHER" id="PTHR19959:SF119">
    <property type="entry name" value="FUNGAL LIPASE-LIKE DOMAIN-CONTAINING PROTEIN"/>
    <property type="match status" value="1"/>
</dbReference>
<sequence length="1016" mass="114072">MDSDADLDEAIERYQKALEAHHAGDQSQSSTLSGLGCALVSRYQRSGIDDADLQLAITYHRKALESRPEGHPDRDISLNNLGAALWLRFKLTRDQIDLEEAILHHREALTLRPEGDENRSSSLCNLAAGLLVRYEETGQLDDLNTAIKLYEQAYTEDDATSLDNLAVSLRTRFRREGNVDDIERALGLQLKALPLRPFNHRNRGDSLSNMGLTLHDGFELTHEIDALNSAISYHLEALKYRTVGNWDRPSTLNDVGHALHARYQAQCNLSDLEEAISHHREALQLTSSAPRDSLDRFTCANALACSFWLHYHRFGVADSLEKSIINHRVALGRASSTKDRVTSLSNYGVSLLARFKRDGNLVELNEAITSQRNALRLCPTEGSMRSAPSRQLALALEKRFLDSGNVGDLEEATLLHRSSVIHEPPESSSRHIALSNLGNNLLLLYEQNGDLQALKEAIKIHTDVLSKLNPTHADYATALGCRGASLRSRYEEFGDLQDLAEAVELRTQALQFESSDLSRAIIHNDIGNIYWLRYERLGNPFDIHASISHFRDAVALSRTSPHYMDFLLINPTIESQRDFLIHLPKSLACDACACAIESGEIEKAVELLELGRVILWNRMRGYRHTMDGLRKSHPTLVKYSSPFELKMRNQRLLLQQWDEVVTKIRMLPGHDGFLKPIPFDTLQSAGAEGPVIIVNLSERRCDAIILVQGRPPVLVPLQSISVDAVEAMNLWNMRLNKIQTVLRNLWKHVGYPIHQQLLEINVQEMSRIWWYPTGQLCALPIHAAGPYHVEMKNIPDLYISSYTPTLSSLISARAVKDLATSPSFLAIGVPDNTLRSAEEEIAKIKNYIPDVKVMIGEQVTRDPLLCALRQHSWAHFACHGHWNARQPFQSCFELFGKESISVLELAKERLTHAEFAFLSACFAATPDLAGAPDEVIHLASALQFSGFRSVVGTLWELIDKDAPQLASDFYQDLVQEGKDKLDFKDTARALSLAVNKLREKPNMTPNRWIQIIHIGG</sequence>
<proteinExistence type="predicted"/>
<dbReference type="InterPro" id="IPR024983">
    <property type="entry name" value="CHAT_dom"/>
</dbReference>
<dbReference type="Gene3D" id="1.25.40.10">
    <property type="entry name" value="Tetratricopeptide repeat domain"/>
    <property type="match status" value="3"/>
</dbReference>
<dbReference type="HOGENOM" id="CLU_001305_0_1_1"/>
<dbReference type="SUPFAM" id="SSF81901">
    <property type="entry name" value="HCP-like"/>
    <property type="match status" value="1"/>
</dbReference>
<dbReference type="GeneID" id="6075131"/>
<dbReference type="AlphaFoldDB" id="B0D5H3"/>
<dbReference type="RefSeq" id="XP_001879154.1">
    <property type="nucleotide sequence ID" value="XM_001879119.1"/>
</dbReference>
<dbReference type="EMBL" id="DS547098">
    <property type="protein sequence ID" value="EDR09769.1"/>
    <property type="molecule type" value="Genomic_DNA"/>
</dbReference>
<evidence type="ECO:0000313" key="3">
    <source>
        <dbReference type="Proteomes" id="UP000001194"/>
    </source>
</evidence>
<dbReference type="PANTHER" id="PTHR19959">
    <property type="entry name" value="KINESIN LIGHT CHAIN"/>
    <property type="match status" value="1"/>
</dbReference>
<evidence type="ECO:0000259" key="1">
    <source>
        <dbReference type="Pfam" id="PF12770"/>
    </source>
</evidence>
<dbReference type="OrthoDB" id="3261813at2759"/>
<feature type="domain" description="CHAT" evidence="1">
    <location>
        <begin position="740"/>
        <end position="1015"/>
    </location>
</feature>
<dbReference type="KEGG" id="lbc:LACBIDRAFT_233630"/>
<organism evidence="3">
    <name type="scientific">Laccaria bicolor (strain S238N-H82 / ATCC MYA-4686)</name>
    <name type="common">Bicoloured deceiver</name>
    <name type="synonym">Laccaria laccata var. bicolor</name>
    <dbReference type="NCBI Taxonomy" id="486041"/>
    <lineage>
        <taxon>Eukaryota</taxon>
        <taxon>Fungi</taxon>
        <taxon>Dikarya</taxon>
        <taxon>Basidiomycota</taxon>
        <taxon>Agaricomycotina</taxon>
        <taxon>Agaricomycetes</taxon>
        <taxon>Agaricomycetidae</taxon>
        <taxon>Agaricales</taxon>
        <taxon>Agaricineae</taxon>
        <taxon>Hydnangiaceae</taxon>
        <taxon>Laccaria</taxon>
    </lineage>
</organism>
<evidence type="ECO:0000313" key="2">
    <source>
        <dbReference type="EMBL" id="EDR09769.1"/>
    </source>
</evidence>
<name>B0D5H3_LACBS</name>
<accession>B0D5H3</accession>
<gene>
    <name evidence="2" type="ORF">LACBIDRAFT_233630</name>
</gene>
<dbReference type="Proteomes" id="UP000001194">
    <property type="component" value="Unassembled WGS sequence"/>
</dbReference>
<protein>
    <submittedName>
        <fullName evidence="2">Predicted protein</fullName>
    </submittedName>
</protein>
<reference evidence="2 3" key="1">
    <citation type="journal article" date="2008" name="Nature">
        <title>The genome of Laccaria bicolor provides insights into mycorrhizal symbiosis.</title>
        <authorList>
            <person name="Martin F."/>
            <person name="Aerts A."/>
            <person name="Ahren D."/>
            <person name="Brun A."/>
            <person name="Danchin E.G.J."/>
            <person name="Duchaussoy F."/>
            <person name="Gibon J."/>
            <person name="Kohler A."/>
            <person name="Lindquist E."/>
            <person name="Pereda V."/>
            <person name="Salamov A."/>
            <person name="Shapiro H.J."/>
            <person name="Wuyts J."/>
            <person name="Blaudez D."/>
            <person name="Buee M."/>
            <person name="Brokstein P."/>
            <person name="Canbaeck B."/>
            <person name="Cohen D."/>
            <person name="Courty P.E."/>
            <person name="Coutinho P.M."/>
            <person name="Delaruelle C."/>
            <person name="Detter J.C."/>
            <person name="Deveau A."/>
            <person name="DiFazio S."/>
            <person name="Duplessis S."/>
            <person name="Fraissinet-Tachet L."/>
            <person name="Lucic E."/>
            <person name="Frey-Klett P."/>
            <person name="Fourrey C."/>
            <person name="Feussner I."/>
            <person name="Gay G."/>
            <person name="Grimwood J."/>
            <person name="Hoegger P.J."/>
            <person name="Jain P."/>
            <person name="Kilaru S."/>
            <person name="Labbe J."/>
            <person name="Lin Y.C."/>
            <person name="Legue V."/>
            <person name="Le Tacon F."/>
            <person name="Marmeisse R."/>
            <person name="Melayah D."/>
            <person name="Montanini B."/>
            <person name="Muratet M."/>
            <person name="Nehls U."/>
            <person name="Niculita-Hirzel H."/>
            <person name="Oudot-Le Secq M.P."/>
            <person name="Peter M."/>
            <person name="Quesneville H."/>
            <person name="Rajashekar B."/>
            <person name="Reich M."/>
            <person name="Rouhier N."/>
            <person name="Schmutz J."/>
            <person name="Yin T."/>
            <person name="Chalot M."/>
            <person name="Henrissat B."/>
            <person name="Kuees U."/>
            <person name="Lucas S."/>
            <person name="Van de Peer Y."/>
            <person name="Podila G.K."/>
            <person name="Polle A."/>
            <person name="Pukkila P.J."/>
            <person name="Richardson P.M."/>
            <person name="Rouze P."/>
            <person name="Sanders I.R."/>
            <person name="Stajich J.E."/>
            <person name="Tunlid A."/>
            <person name="Tuskan G."/>
            <person name="Grigoriev I.V."/>
        </authorList>
    </citation>
    <scope>NUCLEOTIDE SEQUENCE [LARGE SCALE GENOMIC DNA]</scope>
    <source>
        <strain evidence="3">S238N-H82 / ATCC MYA-4686</strain>
    </source>
</reference>
<dbReference type="InterPro" id="IPR011990">
    <property type="entry name" value="TPR-like_helical_dom_sf"/>
</dbReference>
<keyword evidence="3" id="KW-1185">Reference proteome</keyword>
<dbReference type="Pfam" id="PF12770">
    <property type="entry name" value="CHAT"/>
    <property type="match status" value="1"/>
</dbReference>